<dbReference type="Proteomes" id="UP000186868">
    <property type="component" value="Unassembled WGS sequence"/>
</dbReference>
<dbReference type="OrthoDB" id="8545772at2"/>
<evidence type="ECO:0000313" key="3">
    <source>
        <dbReference type="Proteomes" id="UP000186868"/>
    </source>
</evidence>
<evidence type="ECO:0000313" key="2">
    <source>
        <dbReference type="EMBL" id="OKH25696.1"/>
    </source>
</evidence>
<name>A0A1U7HQ33_9CYAN</name>
<reference evidence="2 3" key="1">
    <citation type="submission" date="2016-11" db="EMBL/GenBank/DDBJ databases">
        <title>Draft Genome Sequences of Nine Cyanobacterial Strains from Diverse Habitats.</title>
        <authorList>
            <person name="Zhu T."/>
            <person name="Hou S."/>
            <person name="Lu X."/>
            <person name="Hess W.R."/>
        </authorList>
    </citation>
    <scope>NUCLEOTIDE SEQUENCE [LARGE SCALE GENOMIC DNA]</scope>
    <source>
        <strain evidence="2 3">NIES-593</strain>
    </source>
</reference>
<protein>
    <recommendedName>
        <fullName evidence="1">THUMP domain-containing protein</fullName>
    </recommendedName>
</protein>
<gene>
    <name evidence="2" type="ORF">NIES593_04470</name>
</gene>
<proteinExistence type="predicted"/>
<accession>A0A1U7HQ33</accession>
<feature type="domain" description="THUMP" evidence="1">
    <location>
        <begin position="67"/>
        <end position="166"/>
    </location>
</feature>
<dbReference type="GO" id="GO:0003723">
    <property type="term" value="F:RNA binding"/>
    <property type="evidence" value="ECO:0007669"/>
    <property type="project" value="InterPro"/>
</dbReference>
<evidence type="ECO:0000259" key="1">
    <source>
        <dbReference type="SMART" id="SM00981"/>
    </source>
</evidence>
<dbReference type="EMBL" id="MRCB01000003">
    <property type="protein sequence ID" value="OKH25696.1"/>
    <property type="molecule type" value="Genomic_DNA"/>
</dbReference>
<comment type="caution">
    <text evidence="2">The sequence shown here is derived from an EMBL/GenBank/DDBJ whole genome shotgun (WGS) entry which is preliminary data.</text>
</comment>
<dbReference type="AlphaFoldDB" id="A0A1U7HQ33"/>
<dbReference type="SUPFAM" id="SSF143437">
    <property type="entry name" value="THUMP domain-like"/>
    <property type="match status" value="1"/>
</dbReference>
<keyword evidence="3" id="KW-1185">Reference proteome</keyword>
<dbReference type="SMART" id="SM00981">
    <property type="entry name" value="THUMP"/>
    <property type="match status" value="1"/>
</dbReference>
<sequence>MHDWNVVVNLHEHSFQKAFKELQGFGIVNETDFFNVLAMKVGDINRFLENLQEWIANHPDFLTRIARIVPVTDTFTFQSPEEFEAKAKEIVLQWVPQLAGKSFHVRIHRRGFKGRLSSLDEEHFLDKILLEALEKAGTPGRITFENPDAIAIVETLGQWAGLACWKREDLERYPWMRID</sequence>
<organism evidence="2 3">
    <name type="scientific">Hydrococcus rivularis NIES-593</name>
    <dbReference type="NCBI Taxonomy" id="1921803"/>
    <lineage>
        <taxon>Bacteria</taxon>
        <taxon>Bacillati</taxon>
        <taxon>Cyanobacteriota</taxon>
        <taxon>Cyanophyceae</taxon>
        <taxon>Pleurocapsales</taxon>
        <taxon>Hydrococcaceae</taxon>
        <taxon>Hydrococcus</taxon>
    </lineage>
</organism>
<dbReference type="InterPro" id="IPR004114">
    <property type="entry name" value="THUMP_dom"/>
</dbReference>
<dbReference type="STRING" id="1921803.NIES593_04470"/>